<organism evidence="1 2">
    <name type="scientific">Brachybacterium muris UCD-AY4</name>
    <dbReference type="NCBI Taxonomy" id="1249481"/>
    <lineage>
        <taxon>Bacteria</taxon>
        <taxon>Bacillati</taxon>
        <taxon>Actinomycetota</taxon>
        <taxon>Actinomycetes</taxon>
        <taxon>Micrococcales</taxon>
        <taxon>Dermabacteraceae</taxon>
        <taxon>Brachybacterium</taxon>
    </lineage>
</organism>
<protein>
    <submittedName>
        <fullName evidence="1">Antitoxin</fullName>
    </submittedName>
</protein>
<dbReference type="OrthoDB" id="3541837at2"/>
<reference evidence="1 2" key="1">
    <citation type="journal article" date="2013" name="Genome Announc.">
        <title>Draft genome sequence of an Actinobacterium, Brachybacterium muris strain UCD-AY4.</title>
        <authorList>
            <person name="Lo J.R."/>
            <person name="Lang J.M."/>
            <person name="Darling A.E."/>
            <person name="Eisen J.A."/>
            <person name="Coil D.A."/>
        </authorList>
    </citation>
    <scope>NUCLEOTIDE SEQUENCE [LARGE SCALE GENOMIC DNA]</scope>
    <source>
        <strain evidence="1 2">UCD-AY4</strain>
    </source>
</reference>
<comment type="caution">
    <text evidence="1">The sequence shown here is derived from an EMBL/GenBank/DDBJ whole genome shotgun (WGS) entry which is preliminary data.</text>
</comment>
<dbReference type="EMBL" id="AORC01000008">
    <property type="protein sequence ID" value="EYT49640.1"/>
    <property type="molecule type" value="Genomic_DNA"/>
</dbReference>
<name>A0A022KY29_9MICO</name>
<sequence length="77" mass="8192">MTTQIAVRLPDEMVAFLDDSVAAGKASSRAALVAAALEREMRTRAAEADVLLLDRMGAADDLDDLVAWSVGRSSLED</sequence>
<evidence type="ECO:0000313" key="2">
    <source>
        <dbReference type="Proteomes" id="UP000019754"/>
    </source>
</evidence>
<keyword evidence="2" id="KW-1185">Reference proteome</keyword>
<dbReference type="AlphaFoldDB" id="A0A022KY29"/>
<dbReference type="RefSeq" id="WP_017825003.1">
    <property type="nucleotide sequence ID" value="NZ_KB403093.1"/>
</dbReference>
<dbReference type="NCBIfam" id="NF041551">
    <property type="entry name" value="YlcI_YnfO_N"/>
    <property type="match status" value="1"/>
</dbReference>
<gene>
    <name evidence="1" type="ORF">D641_0107370</name>
</gene>
<dbReference type="STRING" id="1249481.D641_0107370"/>
<evidence type="ECO:0000313" key="1">
    <source>
        <dbReference type="EMBL" id="EYT49640.1"/>
    </source>
</evidence>
<dbReference type="Proteomes" id="UP000019754">
    <property type="component" value="Unassembled WGS sequence"/>
</dbReference>
<dbReference type="HOGENOM" id="CLU_176240_0_0_11"/>
<proteinExistence type="predicted"/>
<accession>A0A022KY29</accession>